<dbReference type="CDD" id="cd22749">
    <property type="entry name" value="Otubain_C65"/>
    <property type="match status" value="1"/>
</dbReference>
<feature type="domain" description="OTU" evidence="8">
    <location>
        <begin position="60"/>
        <end position="282"/>
    </location>
</feature>
<dbReference type="Gene3D" id="3.30.200.60">
    <property type="entry name" value="Peptidase C65 Otubain, subdomain 1"/>
    <property type="match status" value="1"/>
</dbReference>
<evidence type="ECO:0000256" key="3">
    <source>
        <dbReference type="ARBA" id="ARBA00022670"/>
    </source>
</evidence>
<dbReference type="PANTHER" id="PTHR12931:SF15">
    <property type="entry name" value="UBIQUITIN THIOESTERASE OTUBAIN-LIKE"/>
    <property type="match status" value="1"/>
</dbReference>
<dbReference type="AlphaFoldDB" id="A0A9P8CMW7"/>
<reference evidence="9" key="1">
    <citation type="journal article" date="2021" name="IMA Fungus">
        <title>Genomic characterization of three marine fungi, including Emericellopsis atlantica sp. nov. with signatures of a generalist lifestyle and marine biomass degradation.</title>
        <authorList>
            <person name="Hagestad O.C."/>
            <person name="Hou L."/>
            <person name="Andersen J.H."/>
            <person name="Hansen E.H."/>
            <person name="Altermark B."/>
            <person name="Li C."/>
            <person name="Kuhnert E."/>
            <person name="Cox R.J."/>
            <person name="Crous P.W."/>
            <person name="Spatafora J.W."/>
            <person name="Lail K."/>
            <person name="Amirebrahimi M."/>
            <person name="Lipzen A."/>
            <person name="Pangilinan J."/>
            <person name="Andreopoulos W."/>
            <person name="Hayes R.D."/>
            <person name="Ng V."/>
            <person name="Grigoriev I.V."/>
            <person name="Jackson S.A."/>
            <person name="Sutton T.D.S."/>
            <person name="Dobson A.D.W."/>
            <person name="Rama T."/>
        </authorList>
    </citation>
    <scope>NUCLEOTIDE SEQUENCE</scope>
    <source>
        <strain evidence="9">TS7</strain>
    </source>
</reference>
<dbReference type="GO" id="GO:0071108">
    <property type="term" value="P:protein K48-linked deubiquitination"/>
    <property type="evidence" value="ECO:0007669"/>
    <property type="project" value="TreeGrafter"/>
</dbReference>
<feature type="region of interest" description="Disordered" evidence="7">
    <location>
        <begin position="360"/>
        <end position="395"/>
    </location>
</feature>
<evidence type="ECO:0000256" key="4">
    <source>
        <dbReference type="ARBA" id="ARBA00022786"/>
    </source>
</evidence>
<dbReference type="InterPro" id="IPR042467">
    <property type="entry name" value="Peptidase_C65_otubain_sub2"/>
</dbReference>
<comment type="catalytic activity">
    <reaction evidence="1">
        <text>Thiol-dependent hydrolysis of ester, thioester, amide, peptide and isopeptide bonds formed by the C-terminal Gly of ubiquitin (a 76-residue protein attached to proteins as an intracellular targeting signal).</text>
        <dbReference type="EC" id="3.4.19.12"/>
    </reaction>
</comment>
<dbReference type="GeneID" id="70292328"/>
<dbReference type="Gene3D" id="1.20.1300.20">
    <property type="entry name" value="Peptidase C65 Otubain, subdomain 2"/>
    <property type="match status" value="1"/>
</dbReference>
<dbReference type="EMBL" id="MU251262">
    <property type="protein sequence ID" value="KAG9252450.1"/>
    <property type="molecule type" value="Genomic_DNA"/>
</dbReference>
<dbReference type="PROSITE" id="PS50802">
    <property type="entry name" value="OTU"/>
    <property type="match status" value="1"/>
</dbReference>
<keyword evidence="5" id="KW-0378">Hydrolase</keyword>
<evidence type="ECO:0000256" key="6">
    <source>
        <dbReference type="ARBA" id="ARBA00022807"/>
    </source>
</evidence>
<keyword evidence="6" id="KW-0788">Thiol protease</keyword>
<dbReference type="GO" id="GO:0006508">
    <property type="term" value="P:proteolysis"/>
    <property type="evidence" value="ECO:0007669"/>
    <property type="project" value="UniProtKB-KW"/>
</dbReference>
<keyword evidence="3" id="KW-0645">Protease</keyword>
<dbReference type="InterPro" id="IPR042468">
    <property type="entry name" value="Peptidase_C65_otubain_sub1"/>
</dbReference>
<dbReference type="InterPro" id="IPR038765">
    <property type="entry name" value="Papain-like_cys_pep_sf"/>
</dbReference>
<evidence type="ECO:0000256" key="2">
    <source>
        <dbReference type="ARBA" id="ARBA00012759"/>
    </source>
</evidence>
<organism evidence="9 10">
    <name type="scientific">Emericellopsis atlantica</name>
    <dbReference type="NCBI Taxonomy" id="2614577"/>
    <lineage>
        <taxon>Eukaryota</taxon>
        <taxon>Fungi</taxon>
        <taxon>Dikarya</taxon>
        <taxon>Ascomycota</taxon>
        <taxon>Pezizomycotina</taxon>
        <taxon>Sordariomycetes</taxon>
        <taxon>Hypocreomycetidae</taxon>
        <taxon>Hypocreales</taxon>
        <taxon>Bionectriaceae</taxon>
        <taxon>Emericellopsis</taxon>
    </lineage>
</organism>
<accession>A0A9P8CMW7</accession>
<dbReference type="InterPro" id="IPR019400">
    <property type="entry name" value="Peptidase_C65_otubain"/>
</dbReference>
<evidence type="ECO:0000256" key="1">
    <source>
        <dbReference type="ARBA" id="ARBA00000707"/>
    </source>
</evidence>
<dbReference type="GO" id="GO:0043130">
    <property type="term" value="F:ubiquitin binding"/>
    <property type="evidence" value="ECO:0007669"/>
    <property type="project" value="TreeGrafter"/>
</dbReference>
<dbReference type="Pfam" id="PF10275">
    <property type="entry name" value="Peptidase_C65"/>
    <property type="match status" value="1"/>
</dbReference>
<dbReference type="OrthoDB" id="18915at2759"/>
<dbReference type="GO" id="GO:0005634">
    <property type="term" value="C:nucleus"/>
    <property type="evidence" value="ECO:0007669"/>
    <property type="project" value="TreeGrafter"/>
</dbReference>
<proteinExistence type="predicted"/>
<dbReference type="RefSeq" id="XP_046116374.1">
    <property type="nucleotide sequence ID" value="XM_046261425.1"/>
</dbReference>
<gene>
    <name evidence="9" type="ORF">F5Z01DRAFT_625482</name>
</gene>
<comment type="caution">
    <text evidence="9">The sequence shown here is derived from an EMBL/GenBank/DDBJ whole genome shotgun (WGS) entry which is preliminary data.</text>
</comment>
<dbReference type="PANTHER" id="PTHR12931">
    <property type="entry name" value="UBIQUITIN THIOLESTERASE PROTEIN OTUB"/>
    <property type="match status" value="1"/>
</dbReference>
<dbReference type="InterPro" id="IPR003323">
    <property type="entry name" value="OTU_dom"/>
</dbReference>
<evidence type="ECO:0000256" key="5">
    <source>
        <dbReference type="ARBA" id="ARBA00022801"/>
    </source>
</evidence>
<feature type="region of interest" description="Disordered" evidence="7">
    <location>
        <begin position="442"/>
        <end position="473"/>
    </location>
</feature>
<name>A0A9P8CMW7_9HYPO</name>
<evidence type="ECO:0000313" key="9">
    <source>
        <dbReference type="EMBL" id="KAG9252450.1"/>
    </source>
</evidence>
<dbReference type="EC" id="3.4.19.12" evidence="2"/>
<sequence length="473" mass="52127">MEDQDPHGMAAQQAAAKEYQPDLPNYLVGDKMPSSAITEEYAKADATYVEKTIALPGQYSHYRPVQGDGNCGWRGKFDPSKTFSRRSIGFAYFEKLIEAGGAQIESECNRLIGMNSMLTDIGGYAFELYEDWADDFISCLREVGSHAGTPMAHALLFQKWNDGPATAGYIYYMRLLAATYLKANADTYDPFIADSAGIHGYCQHSIEMVNREIEHLGITALVNVLLKPVNMVLEIAYLDRSPGSQVNKYRLPEEANNLSESSLGPIIYLLYRPDHYDILYREPQPLSIQVHRVNSVSDNAGIAPIHEDPNAFGAMDLASLAMIPGFTESMPIRPSNVGHQGKMPQHDPWVQSFAMPVSTPTPPMVAPPSNPSLSPHSAMGPSQPPPPPSEASSGMMTAAPECTIRFSALQYQYDGGNSGPVEPFQVTTSTFKNSVWNRAHFGNPDFHPEEWSPEDENMDGRLGVAKRRGSKRD</sequence>
<dbReference type="SUPFAM" id="SSF54001">
    <property type="entry name" value="Cysteine proteinases"/>
    <property type="match status" value="1"/>
</dbReference>
<dbReference type="GO" id="GO:0004843">
    <property type="term" value="F:cysteine-type deubiquitinase activity"/>
    <property type="evidence" value="ECO:0007669"/>
    <property type="project" value="UniProtKB-EC"/>
</dbReference>
<evidence type="ECO:0000313" key="10">
    <source>
        <dbReference type="Proteomes" id="UP000887229"/>
    </source>
</evidence>
<feature type="compositionally biased region" description="Pro residues" evidence="7">
    <location>
        <begin position="360"/>
        <end position="370"/>
    </location>
</feature>
<keyword evidence="10" id="KW-1185">Reference proteome</keyword>
<dbReference type="Proteomes" id="UP000887229">
    <property type="component" value="Unassembled WGS sequence"/>
</dbReference>
<evidence type="ECO:0000259" key="8">
    <source>
        <dbReference type="PROSITE" id="PS50802"/>
    </source>
</evidence>
<protein>
    <recommendedName>
        <fullName evidence="2">ubiquitinyl hydrolase 1</fullName>
        <ecNumber evidence="2">3.4.19.12</ecNumber>
    </recommendedName>
</protein>
<evidence type="ECO:0000256" key="7">
    <source>
        <dbReference type="SAM" id="MobiDB-lite"/>
    </source>
</evidence>
<keyword evidence="4" id="KW-0833">Ubl conjugation pathway</keyword>
<feature type="compositionally biased region" description="Basic residues" evidence="7">
    <location>
        <begin position="464"/>
        <end position="473"/>
    </location>
</feature>